<dbReference type="Pfam" id="PF02894">
    <property type="entry name" value="GFO_IDH_MocA_C"/>
    <property type="match status" value="1"/>
</dbReference>
<dbReference type="eggNOG" id="COG0673">
    <property type="taxonomic scope" value="Bacteria"/>
</dbReference>
<name>A0A193C1L6_AMYOR</name>
<feature type="domain" description="Gfo/Idh/MocA-like oxidoreductase C-terminal" evidence="4">
    <location>
        <begin position="142"/>
        <end position="420"/>
    </location>
</feature>
<dbReference type="Gene3D" id="3.40.50.720">
    <property type="entry name" value="NAD(P)-binding Rossmann-like Domain"/>
    <property type="match status" value="1"/>
</dbReference>
<dbReference type="InterPro" id="IPR050463">
    <property type="entry name" value="Gfo/Idh/MocA_oxidrdct_glycsds"/>
</dbReference>
<comment type="similarity">
    <text evidence="1">Belongs to the Gfo/Idh/MocA family.</text>
</comment>
<reference evidence="5 6" key="1">
    <citation type="journal article" date="2015" name="Genome Announc.">
        <title>Draft Genome Sequence of Norvancomycin-Producing Strain Amycolatopsis orientalis CPCC200066.</title>
        <authorList>
            <person name="Lei X."/>
            <person name="Yuan F."/>
            <person name="Shi Y."/>
            <person name="Li X."/>
            <person name="Wang L."/>
            <person name="Hong B."/>
        </authorList>
    </citation>
    <scope>NUCLEOTIDE SEQUENCE [LARGE SCALE GENOMIC DNA]</scope>
    <source>
        <strain evidence="5 6">B-37</strain>
    </source>
</reference>
<dbReference type="GO" id="GO:0000166">
    <property type="term" value="F:nucleotide binding"/>
    <property type="evidence" value="ECO:0007669"/>
    <property type="project" value="InterPro"/>
</dbReference>
<organism evidence="5 6">
    <name type="scientific">Amycolatopsis orientalis</name>
    <name type="common">Nocardia orientalis</name>
    <dbReference type="NCBI Taxonomy" id="31958"/>
    <lineage>
        <taxon>Bacteria</taxon>
        <taxon>Bacillati</taxon>
        <taxon>Actinomycetota</taxon>
        <taxon>Actinomycetes</taxon>
        <taxon>Pseudonocardiales</taxon>
        <taxon>Pseudonocardiaceae</taxon>
        <taxon>Amycolatopsis</taxon>
    </lineage>
</organism>
<evidence type="ECO:0000256" key="2">
    <source>
        <dbReference type="ARBA" id="ARBA00023002"/>
    </source>
</evidence>
<keyword evidence="2" id="KW-0560">Oxidoreductase</keyword>
<dbReference type="KEGG" id="aori:SD37_23535"/>
<sequence length="433" mass="47527">MAPRRYAIAGLGSRAELFVRALAEHAELAAFCDRNRTRMAVHNDWLTGATGRAPVPCYPAEDFTAMLGKERIDVVVVCTPDHTHAGLIADALGAGCDVITEKPMAVDAVGCRRILEAQRRTGGRGTVGFNYRYNPLHRQVRDLLADRAVGDVGSVHFEWLLDTQHGADYFRRWHRDKGASGGLLVHKASHHFDLVNWWLGSRPETVFAMGRLFFYGEDNGARHGLRREYERATGESAADGDPFALDLGFSPRLNALYRDAEQEDHYLRDLNVFGPGITIEDDMTVLARYEGGPQLSYHLVAYSPWEGYRVAFTGSEGRLELAVRTNDHARPATPGEVPVSLPPGTDDEAGDRARLTLQRHWAPPETIFDGPLGAGHGGGDERMLAELLEEGQREADHLAGMWSLAVGLAANRSIATGEAIDVRALVTELGMPS</sequence>
<dbReference type="AlphaFoldDB" id="A0A193C1L6"/>
<dbReference type="Gene3D" id="3.30.360.10">
    <property type="entry name" value="Dihydrodipicolinate Reductase, domain 2"/>
    <property type="match status" value="1"/>
</dbReference>
<dbReference type="SUPFAM" id="SSF51735">
    <property type="entry name" value="NAD(P)-binding Rossmann-fold domains"/>
    <property type="match status" value="1"/>
</dbReference>
<proteinExistence type="inferred from homology"/>
<evidence type="ECO:0000313" key="6">
    <source>
        <dbReference type="Proteomes" id="UP000093695"/>
    </source>
</evidence>
<dbReference type="InterPro" id="IPR000683">
    <property type="entry name" value="Gfo/Idh/MocA-like_OxRdtase_N"/>
</dbReference>
<gene>
    <name evidence="5" type="ORF">SD37_23535</name>
</gene>
<feature type="domain" description="Gfo/Idh/MocA-like oxidoreductase N-terminal" evidence="3">
    <location>
        <begin position="5"/>
        <end position="129"/>
    </location>
</feature>
<dbReference type="SUPFAM" id="SSF55347">
    <property type="entry name" value="Glyceraldehyde-3-phosphate dehydrogenase-like, C-terminal domain"/>
    <property type="match status" value="1"/>
</dbReference>
<accession>A0A193C1L6</accession>
<dbReference type="Proteomes" id="UP000093695">
    <property type="component" value="Chromosome"/>
</dbReference>
<dbReference type="Pfam" id="PF01408">
    <property type="entry name" value="GFO_IDH_MocA"/>
    <property type="match status" value="1"/>
</dbReference>
<dbReference type="PANTHER" id="PTHR43818">
    <property type="entry name" value="BCDNA.GH03377"/>
    <property type="match status" value="1"/>
</dbReference>
<dbReference type="GO" id="GO:0016491">
    <property type="term" value="F:oxidoreductase activity"/>
    <property type="evidence" value="ECO:0007669"/>
    <property type="project" value="UniProtKB-KW"/>
</dbReference>
<dbReference type="InterPro" id="IPR004104">
    <property type="entry name" value="Gfo/Idh/MocA-like_OxRdtase_C"/>
</dbReference>
<keyword evidence="6" id="KW-1185">Reference proteome</keyword>
<protein>
    <submittedName>
        <fullName evidence="5">Dehydrogenase</fullName>
    </submittedName>
</protein>
<evidence type="ECO:0000259" key="3">
    <source>
        <dbReference type="Pfam" id="PF01408"/>
    </source>
</evidence>
<evidence type="ECO:0000259" key="4">
    <source>
        <dbReference type="Pfam" id="PF02894"/>
    </source>
</evidence>
<dbReference type="InterPro" id="IPR036291">
    <property type="entry name" value="NAD(P)-bd_dom_sf"/>
</dbReference>
<dbReference type="RefSeq" id="WP_065912946.1">
    <property type="nucleotide sequence ID" value="NZ_CP016174.1"/>
</dbReference>
<dbReference type="PANTHER" id="PTHR43818:SF11">
    <property type="entry name" value="BCDNA.GH03377"/>
    <property type="match status" value="1"/>
</dbReference>
<evidence type="ECO:0000256" key="1">
    <source>
        <dbReference type="ARBA" id="ARBA00010928"/>
    </source>
</evidence>
<dbReference type="STRING" id="31958.SD37_23535"/>
<evidence type="ECO:0000313" key="5">
    <source>
        <dbReference type="EMBL" id="ANN18314.1"/>
    </source>
</evidence>
<dbReference type="EMBL" id="CP016174">
    <property type="protein sequence ID" value="ANN18314.1"/>
    <property type="molecule type" value="Genomic_DNA"/>
</dbReference>